<name>A0A415KAJ2_9BACE</name>
<accession>A0A415KAJ2</accession>
<dbReference type="RefSeq" id="WP_118419695.1">
    <property type="nucleotide sequence ID" value="NZ_QROO01000039.1"/>
</dbReference>
<evidence type="ECO:0000313" key="1">
    <source>
        <dbReference type="EMBL" id="RHL33245.1"/>
    </source>
</evidence>
<dbReference type="Proteomes" id="UP000284495">
    <property type="component" value="Unassembled WGS sequence"/>
</dbReference>
<dbReference type="EMBL" id="QROO01000039">
    <property type="protein sequence ID" value="RHL33245.1"/>
    <property type="molecule type" value="Genomic_DNA"/>
</dbReference>
<gene>
    <name evidence="1" type="ORF">DW027_22815</name>
</gene>
<organism evidence="1 2">
    <name type="scientific">Bacteroides xylanisolvens</name>
    <dbReference type="NCBI Taxonomy" id="371601"/>
    <lineage>
        <taxon>Bacteria</taxon>
        <taxon>Pseudomonadati</taxon>
        <taxon>Bacteroidota</taxon>
        <taxon>Bacteroidia</taxon>
        <taxon>Bacteroidales</taxon>
        <taxon>Bacteroidaceae</taxon>
        <taxon>Bacteroides</taxon>
    </lineage>
</organism>
<sequence length="317" mass="36400">MNFQSLFKEYTPVEYGDFFRLYRINNRGYVIYCNENNVICCMELYGFTDISVIMLAELLKVNLEELEDCEEFSLPVRCSRQQIIDYLFDVSAKETNVKLKHVSGLHGYLLKSIHQDKSGLDAYRNLFQFDPVKGTTRLLFDDNQCLASIRTDKSGSVYLCWNPVLFFGLDKSGDPDSTGYLLASSSTLLIDYVLSKISCDRDIIVMAGSNYLEALLFISSFVTSQDLSYKLSVCYDDMNVTIQFLNWPTPQKIINFISQLNKHIPNGYEKLSCVMVNKKIYLQVPAIRSYLKPLLYLYYDLLCDDSLKLSLLKSDAS</sequence>
<comment type="caution">
    <text evidence="1">The sequence shown here is derived from an EMBL/GenBank/DDBJ whole genome shotgun (WGS) entry which is preliminary data.</text>
</comment>
<reference evidence="1 2" key="1">
    <citation type="submission" date="2018-08" db="EMBL/GenBank/DDBJ databases">
        <title>A genome reference for cultivated species of the human gut microbiota.</title>
        <authorList>
            <person name="Zou Y."/>
            <person name="Xue W."/>
            <person name="Luo G."/>
        </authorList>
    </citation>
    <scope>NUCLEOTIDE SEQUENCE [LARGE SCALE GENOMIC DNA]</scope>
    <source>
        <strain evidence="1 2">AF38-2</strain>
    </source>
</reference>
<dbReference type="AlphaFoldDB" id="A0A415KAJ2"/>
<protein>
    <submittedName>
        <fullName evidence="1">Uncharacterized protein</fullName>
    </submittedName>
</protein>
<evidence type="ECO:0000313" key="2">
    <source>
        <dbReference type="Proteomes" id="UP000284495"/>
    </source>
</evidence>
<proteinExistence type="predicted"/>